<comment type="caution">
    <text evidence="1">The sequence shown here is derived from an EMBL/GenBank/DDBJ whole genome shotgun (WGS) entry which is preliminary data.</text>
</comment>
<reference evidence="1 2" key="1">
    <citation type="submission" date="2024-08" db="EMBL/GenBank/DDBJ databases">
        <authorList>
            <person name="Lu H."/>
        </authorList>
    </citation>
    <scope>NUCLEOTIDE SEQUENCE [LARGE SCALE GENOMIC DNA]</scope>
    <source>
        <strain evidence="1 2">LKC17W</strain>
    </source>
</reference>
<name>A0ABW7FDT2_9BURK</name>
<dbReference type="EMBL" id="JBIGHW010000002">
    <property type="protein sequence ID" value="MFG6439879.1"/>
    <property type="molecule type" value="Genomic_DNA"/>
</dbReference>
<evidence type="ECO:0008006" key="3">
    <source>
        <dbReference type="Google" id="ProtNLM"/>
    </source>
</evidence>
<evidence type="ECO:0000313" key="1">
    <source>
        <dbReference type="EMBL" id="MFG6439879.1"/>
    </source>
</evidence>
<accession>A0ABW7FDT2</accession>
<keyword evidence="2" id="KW-1185">Reference proteome</keyword>
<dbReference type="Proteomes" id="UP001606301">
    <property type="component" value="Unassembled WGS sequence"/>
</dbReference>
<dbReference type="RefSeq" id="WP_394395603.1">
    <property type="nucleotide sequence ID" value="NZ_JBIGHW010000002.1"/>
</dbReference>
<organism evidence="1 2">
    <name type="scientific">Pelomonas margarita</name>
    <dbReference type="NCBI Taxonomy" id="3299031"/>
    <lineage>
        <taxon>Bacteria</taxon>
        <taxon>Pseudomonadati</taxon>
        <taxon>Pseudomonadota</taxon>
        <taxon>Betaproteobacteria</taxon>
        <taxon>Burkholderiales</taxon>
        <taxon>Sphaerotilaceae</taxon>
        <taxon>Roseateles</taxon>
    </lineage>
</organism>
<evidence type="ECO:0000313" key="2">
    <source>
        <dbReference type="Proteomes" id="UP001606301"/>
    </source>
</evidence>
<protein>
    <recommendedName>
        <fullName evidence="3">DUF2917 domain-containing protein</fullName>
    </recommendedName>
</protein>
<proteinExistence type="predicted"/>
<gene>
    <name evidence="1" type="ORF">ACG0Z3_04225</name>
</gene>
<sequence>MTAAQSLPADRAENAVAPRVRAGMVRPVSGASVTLADVEAAVRADAAQAWQLAGGGVLQVRTEDVDWADGSLGCARPGMTYTMALQPGWRLVVRHEQREAVYHASRRGQWLLCPGGAAGLPPVGAASSR</sequence>